<evidence type="ECO:0000259" key="7">
    <source>
        <dbReference type="PROSITE" id="PS51898"/>
    </source>
</evidence>
<name>A0A7Y9XZ10_9SPHN</name>
<proteinExistence type="inferred from homology"/>
<dbReference type="CDD" id="cd00801">
    <property type="entry name" value="INT_P4_C"/>
    <property type="match status" value="1"/>
</dbReference>
<dbReference type="Pfam" id="PF13356">
    <property type="entry name" value="Arm-DNA-bind_3"/>
    <property type="match status" value="1"/>
</dbReference>
<sequence length="383" mass="42399">MKSAKPGRHGDGEGLYLLVSKSGAKSWMIRVQVNGRRRDIGLGSVTDLTLEEAREKGRELRKVARGGGDPIAARDKKDETPPSFREAAEACHKALGRGWTERHRDAFLSTLRLHAFPKIGKLRIDSIEEKDILTVLSPIWTTKPAAARKIRQRIGAVLDFAKGSGWRETAAPRESLSKMLSKQADSGNFASMPYEEVPAFVADQFGEKETVGRLALLFTILTAARSGEVRSAMWSHIDLDANEWHRPADLMKGGKAHTVTLSPDAVAVLKRAQALRTTLKDCLVFPGKSGNPLSDMTLSKIVKPLGVTVHGFRSSFRTWAAEQAHRIPEAVAEAALAHTIPDQVERAYNRAKFMNMRRKLLDKWGRYVTGHEGEVVQLALWRG</sequence>
<dbReference type="InterPro" id="IPR002104">
    <property type="entry name" value="Integrase_catalytic"/>
</dbReference>
<evidence type="ECO:0000313" key="9">
    <source>
        <dbReference type="EMBL" id="NYH95940.1"/>
    </source>
</evidence>
<dbReference type="SUPFAM" id="SSF56349">
    <property type="entry name" value="DNA breaking-rejoining enzymes"/>
    <property type="match status" value="1"/>
</dbReference>
<dbReference type="InterPro" id="IPR013762">
    <property type="entry name" value="Integrase-like_cat_sf"/>
</dbReference>
<keyword evidence="2" id="KW-0229">DNA integration</keyword>
<evidence type="ECO:0000256" key="3">
    <source>
        <dbReference type="ARBA" id="ARBA00023125"/>
    </source>
</evidence>
<dbReference type="Pfam" id="PF22022">
    <property type="entry name" value="Phage_int_M"/>
    <property type="match status" value="1"/>
</dbReference>
<organism evidence="9 10">
    <name type="scientific">Novosphingobium marinum</name>
    <dbReference type="NCBI Taxonomy" id="1514948"/>
    <lineage>
        <taxon>Bacteria</taxon>
        <taxon>Pseudomonadati</taxon>
        <taxon>Pseudomonadota</taxon>
        <taxon>Alphaproteobacteria</taxon>
        <taxon>Sphingomonadales</taxon>
        <taxon>Sphingomonadaceae</taxon>
        <taxon>Novosphingobium</taxon>
    </lineage>
</organism>
<dbReference type="InterPro" id="IPR038488">
    <property type="entry name" value="Integrase_DNA-bd_sf"/>
</dbReference>
<evidence type="ECO:0000256" key="2">
    <source>
        <dbReference type="ARBA" id="ARBA00022908"/>
    </source>
</evidence>
<dbReference type="InterPro" id="IPR025166">
    <property type="entry name" value="Integrase_DNA_bind_dom"/>
</dbReference>
<dbReference type="PROSITE" id="PS51900">
    <property type="entry name" value="CB"/>
    <property type="match status" value="1"/>
</dbReference>
<dbReference type="GO" id="GO:0015074">
    <property type="term" value="P:DNA integration"/>
    <property type="evidence" value="ECO:0007669"/>
    <property type="project" value="UniProtKB-KW"/>
</dbReference>
<feature type="domain" description="Tyr recombinase" evidence="7">
    <location>
        <begin position="187"/>
        <end position="362"/>
    </location>
</feature>
<dbReference type="EMBL" id="JACBZF010000003">
    <property type="protein sequence ID" value="NYH95940.1"/>
    <property type="molecule type" value="Genomic_DNA"/>
</dbReference>
<evidence type="ECO:0000259" key="8">
    <source>
        <dbReference type="PROSITE" id="PS51900"/>
    </source>
</evidence>
<keyword evidence="4" id="KW-0233">DNA recombination</keyword>
<dbReference type="InterPro" id="IPR010998">
    <property type="entry name" value="Integrase_recombinase_N"/>
</dbReference>
<feature type="domain" description="Core-binding (CB)" evidence="8">
    <location>
        <begin position="82"/>
        <end position="162"/>
    </location>
</feature>
<evidence type="ECO:0000256" key="4">
    <source>
        <dbReference type="ARBA" id="ARBA00023172"/>
    </source>
</evidence>
<protein>
    <submittedName>
        <fullName evidence="9">Integrase</fullName>
    </submittedName>
</protein>
<feature type="region of interest" description="Disordered" evidence="6">
    <location>
        <begin position="61"/>
        <end position="82"/>
    </location>
</feature>
<keyword evidence="10" id="KW-1185">Reference proteome</keyword>
<dbReference type="InterPro" id="IPR011010">
    <property type="entry name" value="DNA_brk_join_enz"/>
</dbReference>
<dbReference type="GO" id="GO:0003677">
    <property type="term" value="F:DNA binding"/>
    <property type="evidence" value="ECO:0007669"/>
    <property type="project" value="UniProtKB-UniRule"/>
</dbReference>
<accession>A0A7Y9XZ10</accession>
<dbReference type="PANTHER" id="PTHR30629:SF2">
    <property type="entry name" value="PROPHAGE INTEGRASE INTS-RELATED"/>
    <property type="match status" value="1"/>
</dbReference>
<evidence type="ECO:0000313" key="10">
    <source>
        <dbReference type="Proteomes" id="UP000522081"/>
    </source>
</evidence>
<dbReference type="Gene3D" id="3.30.160.390">
    <property type="entry name" value="Integrase, DNA-binding domain"/>
    <property type="match status" value="1"/>
</dbReference>
<evidence type="ECO:0000256" key="5">
    <source>
        <dbReference type="PROSITE-ProRule" id="PRU01248"/>
    </source>
</evidence>
<comment type="similarity">
    <text evidence="1">Belongs to the 'phage' integrase family.</text>
</comment>
<feature type="compositionally biased region" description="Basic and acidic residues" evidence="6">
    <location>
        <begin position="72"/>
        <end position="82"/>
    </location>
</feature>
<comment type="caution">
    <text evidence="9">The sequence shown here is derived from an EMBL/GenBank/DDBJ whole genome shotgun (WGS) entry which is preliminary data.</text>
</comment>
<dbReference type="InterPro" id="IPR053876">
    <property type="entry name" value="Phage_int_M"/>
</dbReference>
<gene>
    <name evidence="9" type="ORF">FHS75_002269</name>
</gene>
<dbReference type="Gene3D" id="1.10.443.10">
    <property type="entry name" value="Intergrase catalytic core"/>
    <property type="match status" value="1"/>
</dbReference>
<keyword evidence="3 5" id="KW-0238">DNA-binding</keyword>
<dbReference type="PROSITE" id="PS51898">
    <property type="entry name" value="TYR_RECOMBINASE"/>
    <property type="match status" value="1"/>
</dbReference>
<reference evidence="9 10" key="1">
    <citation type="submission" date="2020-07" db="EMBL/GenBank/DDBJ databases">
        <title>Genomic Encyclopedia of Type Strains, Phase IV (KMG-IV): sequencing the most valuable type-strain genomes for metagenomic binning, comparative biology and taxonomic classification.</title>
        <authorList>
            <person name="Goeker M."/>
        </authorList>
    </citation>
    <scope>NUCLEOTIDE SEQUENCE [LARGE SCALE GENOMIC DNA]</scope>
    <source>
        <strain evidence="9 10">DSM 29043</strain>
    </source>
</reference>
<dbReference type="PANTHER" id="PTHR30629">
    <property type="entry name" value="PROPHAGE INTEGRASE"/>
    <property type="match status" value="1"/>
</dbReference>
<dbReference type="GO" id="GO:0006310">
    <property type="term" value="P:DNA recombination"/>
    <property type="evidence" value="ECO:0007669"/>
    <property type="project" value="UniProtKB-KW"/>
</dbReference>
<dbReference type="AlphaFoldDB" id="A0A7Y9XZ10"/>
<evidence type="ECO:0000256" key="6">
    <source>
        <dbReference type="SAM" id="MobiDB-lite"/>
    </source>
</evidence>
<evidence type="ECO:0000256" key="1">
    <source>
        <dbReference type="ARBA" id="ARBA00008857"/>
    </source>
</evidence>
<dbReference type="Pfam" id="PF00589">
    <property type="entry name" value="Phage_integrase"/>
    <property type="match status" value="1"/>
</dbReference>
<dbReference type="Proteomes" id="UP000522081">
    <property type="component" value="Unassembled WGS sequence"/>
</dbReference>
<dbReference type="InterPro" id="IPR044068">
    <property type="entry name" value="CB"/>
</dbReference>
<dbReference type="InterPro" id="IPR050808">
    <property type="entry name" value="Phage_Integrase"/>
</dbReference>
<dbReference type="Gene3D" id="1.10.150.130">
    <property type="match status" value="1"/>
</dbReference>